<dbReference type="CDD" id="cd11378">
    <property type="entry name" value="DUF296"/>
    <property type="match status" value="1"/>
</dbReference>
<evidence type="ECO:0000313" key="2">
    <source>
        <dbReference type="EMBL" id="MEQ3353823.1"/>
    </source>
</evidence>
<reference evidence="2 3" key="1">
    <citation type="submission" date="2024-04" db="EMBL/GenBank/DDBJ databases">
        <title>Human intestinal bacterial collection.</title>
        <authorList>
            <person name="Pauvert C."/>
            <person name="Hitch T.C.A."/>
            <person name="Clavel T."/>
        </authorList>
    </citation>
    <scope>NUCLEOTIDE SEQUENCE [LARGE SCALE GENOMIC DNA]</scope>
    <source>
        <strain evidence="2 3">CLA-SR-H026</strain>
    </source>
</reference>
<dbReference type="Pfam" id="PF03479">
    <property type="entry name" value="PCC"/>
    <property type="match status" value="1"/>
</dbReference>
<comment type="caution">
    <text evidence="2">The sequence shown here is derived from an EMBL/GenBank/DDBJ whole genome shotgun (WGS) entry which is preliminary data.</text>
</comment>
<dbReference type="GO" id="GO:0003677">
    <property type="term" value="F:DNA binding"/>
    <property type="evidence" value="ECO:0007669"/>
    <property type="project" value="UniProtKB-KW"/>
</dbReference>
<dbReference type="PROSITE" id="PS51742">
    <property type="entry name" value="PPC"/>
    <property type="match status" value="1"/>
</dbReference>
<proteinExistence type="predicted"/>
<dbReference type="InterPro" id="IPR005175">
    <property type="entry name" value="PPC_dom"/>
</dbReference>
<organism evidence="2 3">
    <name type="scientific">Aedoeadaptatus acetigenes</name>
    <dbReference type="NCBI Taxonomy" id="2981723"/>
    <lineage>
        <taxon>Bacteria</taxon>
        <taxon>Bacillati</taxon>
        <taxon>Bacillota</taxon>
        <taxon>Tissierellia</taxon>
        <taxon>Tissierellales</taxon>
        <taxon>Peptoniphilaceae</taxon>
        <taxon>Aedoeadaptatus</taxon>
    </lineage>
</organism>
<accession>A0ABV1J6K4</accession>
<feature type="domain" description="PPC" evidence="1">
    <location>
        <begin position="5"/>
        <end position="140"/>
    </location>
</feature>
<keyword evidence="3" id="KW-1185">Reference proteome</keyword>
<dbReference type="RefSeq" id="WP_349054096.1">
    <property type="nucleotide sequence ID" value="NZ_JBBNPS010000014.1"/>
</dbReference>
<gene>
    <name evidence="2" type="ORF">AAA081_05845</name>
</gene>
<dbReference type="EMBL" id="JBBNPS010000014">
    <property type="protein sequence ID" value="MEQ3353823.1"/>
    <property type="molecule type" value="Genomic_DNA"/>
</dbReference>
<dbReference type="PANTHER" id="PTHR34988">
    <property type="entry name" value="PROTEIN, PUTATIVE-RELATED"/>
    <property type="match status" value="1"/>
</dbReference>
<dbReference type="Proteomes" id="UP001481872">
    <property type="component" value="Unassembled WGS sequence"/>
</dbReference>
<dbReference type="SUPFAM" id="SSF117856">
    <property type="entry name" value="AF0104/ALDC/Ptd012-like"/>
    <property type="match status" value="1"/>
</dbReference>
<keyword evidence="2" id="KW-0238">DNA-binding</keyword>
<dbReference type="InterPro" id="IPR025707">
    <property type="entry name" value="DNA_bp_PD1"/>
</dbReference>
<dbReference type="PIRSF" id="PIRSF016702">
    <property type="entry name" value="DNA_bp_PD1"/>
    <property type="match status" value="1"/>
</dbReference>
<dbReference type="PANTHER" id="PTHR34988:SF1">
    <property type="entry name" value="DNA-BINDING PROTEIN"/>
    <property type="match status" value="1"/>
</dbReference>
<name>A0ABV1J6K4_9FIRM</name>
<sequence>MDYKVYEDGMIALRLDPGDEICESILALAEKEDIQAATVTGLGATDDVVIGIMDTKAKKYNDIPLKEPFELTSLIGNLSRKDGAPYLHAHVNLGNTEGRVFGGHLQLAVISVTAEIFIRPIKGAIDRKFNDGIGVNQMIF</sequence>
<protein>
    <submittedName>
        <fullName evidence="2">PPC domain-containing DNA-binding protein</fullName>
    </submittedName>
</protein>
<evidence type="ECO:0000259" key="1">
    <source>
        <dbReference type="PROSITE" id="PS51742"/>
    </source>
</evidence>
<dbReference type="Gene3D" id="3.30.1330.80">
    <property type="entry name" value="Hypothetical protein, similar to alpha- acetolactate decarboxylase, domain 2"/>
    <property type="match status" value="1"/>
</dbReference>
<evidence type="ECO:0000313" key="3">
    <source>
        <dbReference type="Proteomes" id="UP001481872"/>
    </source>
</evidence>